<evidence type="ECO:0008006" key="4">
    <source>
        <dbReference type="Google" id="ProtNLM"/>
    </source>
</evidence>
<keyword evidence="1" id="KW-0472">Membrane</keyword>
<feature type="transmembrane region" description="Helical" evidence="1">
    <location>
        <begin position="12"/>
        <end position="34"/>
    </location>
</feature>
<keyword evidence="3" id="KW-1185">Reference proteome</keyword>
<name>A0AAV8ZLB8_9CUCU</name>
<keyword evidence="1" id="KW-1133">Transmembrane helix</keyword>
<comment type="caution">
    <text evidence="2">The sequence shown here is derived from an EMBL/GenBank/DDBJ whole genome shotgun (WGS) entry which is preliminary data.</text>
</comment>
<protein>
    <recommendedName>
        <fullName evidence="4">ATP synthase F0 subunit 8</fullName>
    </recommendedName>
</protein>
<evidence type="ECO:0000313" key="2">
    <source>
        <dbReference type="EMBL" id="KAJ8964571.1"/>
    </source>
</evidence>
<sequence>MIELSLSFVTAIYSLFLAILLLFLLLQQLILVSIGMTLREWRNLPLTSKLCLGLTANRPHSQGFLRNWSATICWTRNNYAILQ</sequence>
<dbReference type="EMBL" id="JANEYF010001344">
    <property type="protein sequence ID" value="KAJ8964571.1"/>
    <property type="molecule type" value="Genomic_DNA"/>
</dbReference>
<accession>A0AAV8ZLB8</accession>
<dbReference type="AlphaFoldDB" id="A0AAV8ZLB8"/>
<dbReference type="Proteomes" id="UP001162156">
    <property type="component" value="Unassembled WGS sequence"/>
</dbReference>
<reference evidence="2" key="1">
    <citation type="journal article" date="2023" name="Insect Mol. Biol.">
        <title>Genome sequencing provides insights into the evolution of gene families encoding plant cell wall-degrading enzymes in longhorned beetles.</title>
        <authorList>
            <person name="Shin N.R."/>
            <person name="Okamura Y."/>
            <person name="Kirsch R."/>
            <person name="Pauchet Y."/>
        </authorList>
    </citation>
    <scope>NUCLEOTIDE SEQUENCE</scope>
    <source>
        <strain evidence="2">RBIC_L_NR</strain>
    </source>
</reference>
<evidence type="ECO:0000313" key="3">
    <source>
        <dbReference type="Proteomes" id="UP001162156"/>
    </source>
</evidence>
<gene>
    <name evidence="2" type="ORF">NQ314_004875</name>
</gene>
<evidence type="ECO:0000256" key="1">
    <source>
        <dbReference type="SAM" id="Phobius"/>
    </source>
</evidence>
<organism evidence="2 3">
    <name type="scientific">Rhamnusium bicolor</name>
    <dbReference type="NCBI Taxonomy" id="1586634"/>
    <lineage>
        <taxon>Eukaryota</taxon>
        <taxon>Metazoa</taxon>
        <taxon>Ecdysozoa</taxon>
        <taxon>Arthropoda</taxon>
        <taxon>Hexapoda</taxon>
        <taxon>Insecta</taxon>
        <taxon>Pterygota</taxon>
        <taxon>Neoptera</taxon>
        <taxon>Endopterygota</taxon>
        <taxon>Coleoptera</taxon>
        <taxon>Polyphaga</taxon>
        <taxon>Cucujiformia</taxon>
        <taxon>Chrysomeloidea</taxon>
        <taxon>Cerambycidae</taxon>
        <taxon>Lepturinae</taxon>
        <taxon>Rhagiini</taxon>
        <taxon>Rhamnusium</taxon>
    </lineage>
</organism>
<proteinExistence type="predicted"/>
<keyword evidence="1" id="KW-0812">Transmembrane</keyword>